<dbReference type="AlphaFoldDB" id="A0A146G2T2"/>
<feature type="transmembrane region" description="Helical" evidence="6">
    <location>
        <begin position="319"/>
        <end position="339"/>
    </location>
</feature>
<feature type="domain" description="Histidine kinase" evidence="7">
    <location>
        <begin position="501"/>
        <end position="721"/>
    </location>
</feature>
<dbReference type="OrthoDB" id="193150at2"/>
<reference evidence="10" key="1">
    <citation type="journal article" date="2017" name="Genome Announc.">
        <title>Draft Genome Sequence of Terrimicrobium sacchariphilum NM-5T, a Facultative Anaerobic Soil Bacterium of the Class Spartobacteria.</title>
        <authorList>
            <person name="Qiu Y.L."/>
            <person name="Tourlousse D.M."/>
            <person name="Matsuura N."/>
            <person name="Ohashi A."/>
            <person name="Sekiguchi Y."/>
        </authorList>
    </citation>
    <scope>NUCLEOTIDE SEQUENCE [LARGE SCALE GENOMIC DNA]</scope>
    <source>
        <strain evidence="10">NM-5</strain>
    </source>
</reference>
<evidence type="ECO:0000259" key="8">
    <source>
        <dbReference type="PROSITE" id="PS50110"/>
    </source>
</evidence>
<dbReference type="CDD" id="cd17546">
    <property type="entry name" value="REC_hyHK_CKI1_RcsC-like"/>
    <property type="match status" value="1"/>
</dbReference>
<dbReference type="PROSITE" id="PS50110">
    <property type="entry name" value="RESPONSE_REGULATORY"/>
    <property type="match status" value="1"/>
</dbReference>
<dbReference type="Gene3D" id="3.40.50.2300">
    <property type="match status" value="1"/>
</dbReference>
<dbReference type="SMART" id="SM00387">
    <property type="entry name" value="HATPase_c"/>
    <property type="match status" value="1"/>
</dbReference>
<gene>
    <name evidence="9" type="ORF">TSACC_2356</name>
</gene>
<dbReference type="EC" id="2.7.13.3" evidence="2"/>
<protein>
    <recommendedName>
        <fullName evidence="2">histidine kinase</fullName>
        <ecNumber evidence="2">2.7.13.3</ecNumber>
    </recommendedName>
</protein>
<name>A0A146G2T2_TERSA</name>
<accession>A0A146G2T2</accession>
<dbReference type="SMART" id="SM00388">
    <property type="entry name" value="HisKA"/>
    <property type="match status" value="1"/>
</dbReference>
<dbReference type="InParanoid" id="A0A146G2T2"/>
<dbReference type="InterPro" id="IPR036890">
    <property type="entry name" value="HATPase_C_sf"/>
</dbReference>
<proteinExistence type="predicted"/>
<dbReference type="GO" id="GO:0000155">
    <property type="term" value="F:phosphorelay sensor kinase activity"/>
    <property type="evidence" value="ECO:0007669"/>
    <property type="project" value="InterPro"/>
</dbReference>
<dbReference type="CDD" id="cd16922">
    <property type="entry name" value="HATPase_EvgS-ArcB-TorS-like"/>
    <property type="match status" value="1"/>
</dbReference>
<keyword evidence="6" id="KW-1133">Transmembrane helix</keyword>
<dbReference type="SUPFAM" id="SSF47384">
    <property type="entry name" value="Homodimeric domain of signal transducing histidine kinase"/>
    <property type="match status" value="1"/>
</dbReference>
<dbReference type="Gene3D" id="3.30.450.20">
    <property type="entry name" value="PAS domain"/>
    <property type="match status" value="1"/>
</dbReference>
<keyword evidence="4" id="KW-0902">Two-component regulatory system</keyword>
<dbReference type="InterPro" id="IPR005467">
    <property type="entry name" value="His_kinase_dom"/>
</dbReference>
<dbReference type="InterPro" id="IPR036097">
    <property type="entry name" value="HisK_dim/P_sf"/>
</dbReference>
<keyword evidence="9" id="KW-0418">Kinase</keyword>
<feature type="modified residue" description="4-aspartylphosphate" evidence="5">
    <location>
        <position position="793"/>
    </location>
</feature>
<dbReference type="Pfam" id="PF00512">
    <property type="entry name" value="HisKA"/>
    <property type="match status" value="1"/>
</dbReference>
<dbReference type="PROSITE" id="PS50109">
    <property type="entry name" value="HIS_KIN"/>
    <property type="match status" value="1"/>
</dbReference>
<evidence type="ECO:0000256" key="4">
    <source>
        <dbReference type="ARBA" id="ARBA00023012"/>
    </source>
</evidence>
<feature type="domain" description="Response regulatory" evidence="8">
    <location>
        <begin position="744"/>
        <end position="863"/>
    </location>
</feature>
<dbReference type="SUPFAM" id="SSF52172">
    <property type="entry name" value="CheY-like"/>
    <property type="match status" value="1"/>
</dbReference>
<dbReference type="SUPFAM" id="SSF55874">
    <property type="entry name" value="ATPase domain of HSP90 chaperone/DNA topoisomerase II/histidine kinase"/>
    <property type="match status" value="1"/>
</dbReference>
<organism evidence="9 10">
    <name type="scientific">Terrimicrobium sacchariphilum</name>
    <dbReference type="NCBI Taxonomy" id="690879"/>
    <lineage>
        <taxon>Bacteria</taxon>
        <taxon>Pseudomonadati</taxon>
        <taxon>Verrucomicrobiota</taxon>
        <taxon>Terrimicrobiia</taxon>
        <taxon>Terrimicrobiales</taxon>
        <taxon>Terrimicrobiaceae</taxon>
        <taxon>Terrimicrobium</taxon>
    </lineage>
</organism>
<keyword evidence="10" id="KW-1185">Reference proteome</keyword>
<dbReference type="Pfam" id="PF00072">
    <property type="entry name" value="Response_reg"/>
    <property type="match status" value="1"/>
</dbReference>
<dbReference type="PANTHER" id="PTHR45339">
    <property type="entry name" value="HYBRID SIGNAL TRANSDUCTION HISTIDINE KINASE J"/>
    <property type="match status" value="1"/>
</dbReference>
<dbReference type="InterPro" id="IPR003661">
    <property type="entry name" value="HisK_dim/P_dom"/>
</dbReference>
<evidence type="ECO:0000259" key="7">
    <source>
        <dbReference type="PROSITE" id="PS50109"/>
    </source>
</evidence>
<evidence type="ECO:0000256" key="1">
    <source>
        <dbReference type="ARBA" id="ARBA00000085"/>
    </source>
</evidence>
<keyword evidence="6" id="KW-0812">Transmembrane</keyword>
<dbReference type="PRINTS" id="PR00344">
    <property type="entry name" value="BCTRLSENSOR"/>
</dbReference>
<evidence type="ECO:0000256" key="2">
    <source>
        <dbReference type="ARBA" id="ARBA00012438"/>
    </source>
</evidence>
<dbReference type="EMBL" id="BDCO01000002">
    <property type="protein sequence ID" value="GAT31960.1"/>
    <property type="molecule type" value="Genomic_DNA"/>
</dbReference>
<dbReference type="InterPro" id="IPR001789">
    <property type="entry name" value="Sig_transdc_resp-reg_receiver"/>
</dbReference>
<comment type="catalytic activity">
    <reaction evidence="1">
        <text>ATP + protein L-histidine = ADP + protein N-phospho-L-histidine.</text>
        <dbReference type="EC" id="2.7.13.3"/>
    </reaction>
</comment>
<evidence type="ECO:0000256" key="6">
    <source>
        <dbReference type="SAM" id="Phobius"/>
    </source>
</evidence>
<evidence type="ECO:0000313" key="9">
    <source>
        <dbReference type="EMBL" id="GAT31960.1"/>
    </source>
</evidence>
<feature type="transmembrane region" description="Helical" evidence="6">
    <location>
        <begin position="17"/>
        <end position="37"/>
    </location>
</feature>
<dbReference type="Pfam" id="PF02518">
    <property type="entry name" value="HATPase_c"/>
    <property type="match status" value="1"/>
</dbReference>
<keyword evidence="3 5" id="KW-0597">Phosphoprotein</keyword>
<dbReference type="InterPro" id="IPR003594">
    <property type="entry name" value="HATPase_dom"/>
</dbReference>
<evidence type="ECO:0000256" key="3">
    <source>
        <dbReference type="ARBA" id="ARBA00022553"/>
    </source>
</evidence>
<dbReference type="PANTHER" id="PTHR45339:SF1">
    <property type="entry name" value="HYBRID SIGNAL TRANSDUCTION HISTIDINE KINASE J"/>
    <property type="match status" value="1"/>
</dbReference>
<dbReference type="InterPro" id="IPR004358">
    <property type="entry name" value="Sig_transdc_His_kin-like_C"/>
</dbReference>
<dbReference type="SMART" id="SM00448">
    <property type="entry name" value="REC"/>
    <property type="match status" value="1"/>
</dbReference>
<keyword evidence="6" id="KW-0472">Membrane</keyword>
<dbReference type="CDD" id="cd00082">
    <property type="entry name" value="HisKA"/>
    <property type="match status" value="1"/>
</dbReference>
<dbReference type="FunFam" id="3.30.565.10:FF:000010">
    <property type="entry name" value="Sensor histidine kinase RcsC"/>
    <property type="match status" value="1"/>
</dbReference>
<evidence type="ECO:0000256" key="5">
    <source>
        <dbReference type="PROSITE-ProRule" id="PRU00169"/>
    </source>
</evidence>
<evidence type="ECO:0000313" key="10">
    <source>
        <dbReference type="Proteomes" id="UP000076023"/>
    </source>
</evidence>
<sequence length="870" mass="96020">MLRIGSQHESGASSLKALASSFAVAGLILALGWLVHYRTALDTERRLLAEQEKVVREQKYLVQSMLDDLASSSNLLAYISADQFQHSANDSALTRNLLRDEHLAFLRSRGTFDQLQIVKPSGERILNITRVSRNNGAYTFEDVSTDNDLAAANEPWLPELLENAAPEKAIFLGIHPAASESQRLPGVVRVGSPIYGSEAGVPVAFVVLDYPIDRILKRISSEDARWNGTTYLADSTGRWIGNEDDLSAPPRVGSQQWNYASLPLTGSLSTDNQGFFSYDTIRIGQSGGQSSLRNPQSWKILSWLRPETIEQRRHESTSLLWWIVAGCVGLLVPTTYVLVTAREQHREAARSREDTRALLQSITDSSLDGIVAGEAIRDARGDIKDFRLVFYNPAAESILRNAIVDREHPWSSTEFPLSFSPDFFGRCVHVTMSGSRYEMEHSTETGPLGRVWFRITVVKLNDGVVLTLSDITQQKLTVHEMQQAKDAAEIANRAKSQFLALMGHEIRTPMNGLLGFASLLERTPLNKEQSDYVSTLRMSGEALLRILEDILDYSHMEYEALDMKRVPVDIREVVRQISQLFVLASSDRSIELVTKVEQDVPAQILGDDVRIRQILVNLVGNAVKFTKEGFILIKVSMTSSEAGDKVTFHVVDSGPGVPTEMIDRLFKPFSQVDPSFTRRFGGTGLGLSICKRLVETMGGEISVQTAPGKGSDFFFSLPIRTPDFPALAASPTQLSTSGEQNPATILVVDDDPINRKLMLHMIDKLGSVAQAVSSGEQALAAFTSGKFELILMDIQMPEMDGLETTRQIRGIESREGLHPVRISAVTANSADSDRTACFTAGMDDFLAKPIHLEELEKVVQRAVASARISG</sequence>
<dbReference type="Proteomes" id="UP000076023">
    <property type="component" value="Unassembled WGS sequence"/>
</dbReference>
<dbReference type="STRING" id="690879.TSACC_2356"/>
<keyword evidence="9" id="KW-0808">Transferase</keyword>
<dbReference type="Gene3D" id="3.30.565.10">
    <property type="entry name" value="Histidine kinase-like ATPase, C-terminal domain"/>
    <property type="match status" value="1"/>
</dbReference>
<comment type="caution">
    <text evidence="9">The sequence shown here is derived from an EMBL/GenBank/DDBJ whole genome shotgun (WGS) entry which is preliminary data.</text>
</comment>
<dbReference type="Gene3D" id="1.10.287.130">
    <property type="match status" value="1"/>
</dbReference>
<dbReference type="InterPro" id="IPR011006">
    <property type="entry name" value="CheY-like_superfamily"/>
</dbReference>